<dbReference type="InterPro" id="IPR018391">
    <property type="entry name" value="PQQ_b-propeller_rpt"/>
</dbReference>
<dbReference type="SMART" id="SM00564">
    <property type="entry name" value="PQQ"/>
    <property type="match status" value="6"/>
</dbReference>
<keyword evidence="6" id="KW-1185">Reference proteome</keyword>
<comment type="similarity">
    <text evidence="2">Belongs to the bacterial PQQ dehydrogenase family.</text>
</comment>
<dbReference type="InterPro" id="IPR011047">
    <property type="entry name" value="Quinoprotein_ADH-like_sf"/>
</dbReference>
<evidence type="ECO:0000256" key="3">
    <source>
        <dbReference type="ARBA" id="ARBA00023002"/>
    </source>
</evidence>
<evidence type="ECO:0000259" key="4">
    <source>
        <dbReference type="Pfam" id="PF01011"/>
    </source>
</evidence>
<organism evidence="5 6">
    <name type="scientific">Terriglobus roseus</name>
    <dbReference type="NCBI Taxonomy" id="392734"/>
    <lineage>
        <taxon>Bacteria</taxon>
        <taxon>Pseudomonadati</taxon>
        <taxon>Acidobacteriota</taxon>
        <taxon>Terriglobia</taxon>
        <taxon>Terriglobales</taxon>
        <taxon>Acidobacteriaceae</taxon>
        <taxon>Terriglobus</taxon>
    </lineage>
</organism>
<sequence length="629" mass="67811">MFNKYLFFFSVLALVSPMSGQKGTDWPMYGHDTSSMRFSPLKQINVANVGSLKLAWSFDMTAPVTTSTVTTASGRRIVRTSKTTPLVVGDVMYFSTPFSHVVALHATDGTVIWDHTLPANPASRGISYWPGEGSDGPRIFIGTSNGKLFALDAKTGEAVKAFGDDGALNVRVGVADKYPNAHYGISSPPAIFKNLVITGCQLQEMPSKGPSGDVRAWDVRTGKLVWTFHTLPRPGEANHEVWQEDQWKDRSGLNVWGLMTVDAQTSTIFIPLGTPTTDFYGGDRKGTNLYGSSLVALDVATGKLKWFYQTTHHDNWDYDITAAPVLLDVHRNGKKIEAVAQSTKQSLLFILDRKTGKPIFDVEERPVPADNVPPGDKPSPTQPFPVKPAALSLNHFEGTDAEMAKLTPEHDKACKDLLGLEGGVLMGGPYAEYGPKLRIVFPGWTGGGNWGGTAFDPKLGLLFVNSKSEGMLSKLVKEKDGTYSRVGPDHPPAGVKDLFQVGPWPCQAPPWGELSAVNVSTGEIAWRIPLGSYPELDAMGIPTTGRTNTGGPIATAGGLVFIAATEDQKFRAFDAHNGKKVWETTLNSNGFTVPISYQGANKKQYVVVVAGGGNGATPAHPTIYAYALP</sequence>
<comment type="cofactor">
    <cofactor evidence="1">
        <name>pyrroloquinoline quinone</name>
        <dbReference type="ChEBI" id="CHEBI:58442"/>
    </cofactor>
</comment>
<evidence type="ECO:0000256" key="2">
    <source>
        <dbReference type="ARBA" id="ARBA00008156"/>
    </source>
</evidence>
<dbReference type="InterPro" id="IPR002372">
    <property type="entry name" value="PQQ_rpt_dom"/>
</dbReference>
<dbReference type="Gene3D" id="2.140.10.10">
    <property type="entry name" value="Quinoprotein alcohol dehydrogenase-like superfamily"/>
    <property type="match status" value="2"/>
</dbReference>
<evidence type="ECO:0000313" key="5">
    <source>
        <dbReference type="EMBL" id="SDF06194.1"/>
    </source>
</evidence>
<dbReference type="RefSeq" id="WP_156785033.1">
    <property type="nucleotide sequence ID" value="NZ_LT629690.1"/>
</dbReference>
<dbReference type="OrthoDB" id="9794322at2"/>
<name>A0A1G7I1D7_9BACT</name>
<dbReference type="Pfam" id="PF01011">
    <property type="entry name" value="PQQ"/>
    <property type="match status" value="1"/>
</dbReference>
<dbReference type="PANTHER" id="PTHR32303:SF4">
    <property type="entry name" value="QUINOPROTEIN GLUCOSE DEHYDROGENASE"/>
    <property type="match status" value="1"/>
</dbReference>
<evidence type="ECO:0000313" key="6">
    <source>
        <dbReference type="Proteomes" id="UP000182427"/>
    </source>
</evidence>
<feature type="domain" description="Pyrrolo-quinoline quinone repeat" evidence="4">
    <location>
        <begin position="26"/>
        <end position="606"/>
    </location>
</feature>
<proteinExistence type="inferred from homology"/>
<evidence type="ECO:0000256" key="1">
    <source>
        <dbReference type="ARBA" id="ARBA00001931"/>
    </source>
</evidence>
<reference evidence="6" key="1">
    <citation type="submission" date="2016-10" db="EMBL/GenBank/DDBJ databases">
        <authorList>
            <person name="Varghese N."/>
            <person name="Submissions S."/>
        </authorList>
    </citation>
    <scope>NUCLEOTIDE SEQUENCE [LARGE SCALE GENOMIC DNA]</scope>
    <source>
        <strain evidence="6">GAS232</strain>
    </source>
</reference>
<dbReference type="AlphaFoldDB" id="A0A1G7I1D7"/>
<dbReference type="Proteomes" id="UP000182427">
    <property type="component" value="Chromosome I"/>
</dbReference>
<dbReference type="EMBL" id="LT629690">
    <property type="protein sequence ID" value="SDF06194.1"/>
    <property type="molecule type" value="Genomic_DNA"/>
</dbReference>
<keyword evidence="3" id="KW-0560">Oxidoreductase</keyword>
<dbReference type="PANTHER" id="PTHR32303">
    <property type="entry name" value="QUINOPROTEIN ALCOHOL DEHYDROGENASE (CYTOCHROME C)"/>
    <property type="match status" value="1"/>
</dbReference>
<dbReference type="GO" id="GO:0016491">
    <property type="term" value="F:oxidoreductase activity"/>
    <property type="evidence" value="ECO:0007669"/>
    <property type="project" value="UniProtKB-KW"/>
</dbReference>
<dbReference type="SUPFAM" id="SSF50998">
    <property type="entry name" value="Quinoprotein alcohol dehydrogenase-like"/>
    <property type="match status" value="1"/>
</dbReference>
<gene>
    <name evidence="5" type="ORF">SAMN05444167_1278</name>
</gene>
<accession>A0A1G7I1D7</accession>
<protein>
    <submittedName>
        <fullName evidence="5">Quinoprotein glucose dehydrogenase</fullName>
    </submittedName>
</protein>